<evidence type="ECO:0000256" key="8">
    <source>
        <dbReference type="ARBA" id="ARBA00023004"/>
    </source>
</evidence>
<dbReference type="CDD" id="cd01347">
    <property type="entry name" value="ligand_gated_channel"/>
    <property type="match status" value="1"/>
</dbReference>
<evidence type="ECO:0000259" key="17">
    <source>
        <dbReference type="Pfam" id="PF07715"/>
    </source>
</evidence>
<evidence type="ECO:0000256" key="9">
    <source>
        <dbReference type="ARBA" id="ARBA00023065"/>
    </source>
</evidence>
<keyword evidence="12 18" id="KW-0675">Receptor</keyword>
<evidence type="ECO:0000313" key="18">
    <source>
        <dbReference type="EMBL" id="TNC53018.1"/>
    </source>
</evidence>
<dbReference type="Gene3D" id="2.40.170.20">
    <property type="entry name" value="TonB-dependent receptor, beta-barrel domain"/>
    <property type="match status" value="1"/>
</dbReference>
<protein>
    <submittedName>
        <fullName evidence="18">TonB-dependent siderophore receptor</fullName>
    </submittedName>
</protein>
<dbReference type="AlphaFoldDB" id="A0A5C4N5T7"/>
<evidence type="ECO:0000313" key="19">
    <source>
        <dbReference type="Proteomes" id="UP000305887"/>
    </source>
</evidence>
<evidence type="ECO:0000256" key="13">
    <source>
        <dbReference type="ARBA" id="ARBA00023237"/>
    </source>
</evidence>
<dbReference type="PANTHER" id="PTHR32552">
    <property type="entry name" value="FERRICHROME IRON RECEPTOR-RELATED"/>
    <property type="match status" value="1"/>
</dbReference>
<organism evidence="18 19">
    <name type="scientific">Rubellimicrobium rubrum</name>
    <dbReference type="NCBI Taxonomy" id="2585369"/>
    <lineage>
        <taxon>Bacteria</taxon>
        <taxon>Pseudomonadati</taxon>
        <taxon>Pseudomonadota</taxon>
        <taxon>Alphaproteobacteria</taxon>
        <taxon>Rhodobacterales</taxon>
        <taxon>Roseobacteraceae</taxon>
        <taxon>Rubellimicrobium</taxon>
    </lineage>
</organism>
<evidence type="ECO:0000256" key="15">
    <source>
        <dbReference type="RuleBase" id="RU003357"/>
    </source>
</evidence>
<evidence type="ECO:0000256" key="3">
    <source>
        <dbReference type="ARBA" id="ARBA00022448"/>
    </source>
</evidence>
<dbReference type="InterPro" id="IPR039426">
    <property type="entry name" value="TonB-dep_rcpt-like"/>
</dbReference>
<keyword evidence="9" id="KW-0406">Ion transport</keyword>
<comment type="caution">
    <text evidence="18">The sequence shown here is derived from an EMBL/GenBank/DDBJ whole genome shotgun (WGS) entry which is preliminary data.</text>
</comment>
<keyword evidence="11 14" id="KW-0472">Membrane</keyword>
<dbReference type="GO" id="GO:0038023">
    <property type="term" value="F:signaling receptor activity"/>
    <property type="evidence" value="ECO:0007669"/>
    <property type="project" value="InterPro"/>
</dbReference>
<gene>
    <name evidence="18" type="ORF">FHG66_01650</name>
</gene>
<feature type="domain" description="TonB-dependent receptor plug" evidence="17">
    <location>
        <begin position="84"/>
        <end position="186"/>
    </location>
</feature>
<dbReference type="GO" id="GO:0015891">
    <property type="term" value="P:siderophore transport"/>
    <property type="evidence" value="ECO:0007669"/>
    <property type="project" value="InterPro"/>
</dbReference>
<reference evidence="18 19" key="1">
    <citation type="submission" date="2019-06" db="EMBL/GenBank/DDBJ databases">
        <title>YIM 131921 draft genome.</title>
        <authorList>
            <person name="Jiang L."/>
        </authorList>
    </citation>
    <scope>NUCLEOTIDE SEQUENCE [LARGE SCALE GENOMIC DNA]</scope>
    <source>
        <strain evidence="18 19">YIM 131921</strain>
    </source>
</reference>
<keyword evidence="13 14" id="KW-0998">Cell outer membrane</keyword>
<keyword evidence="3 14" id="KW-0813">Transport</keyword>
<proteinExistence type="inferred from homology"/>
<evidence type="ECO:0000256" key="14">
    <source>
        <dbReference type="PROSITE-ProRule" id="PRU01360"/>
    </source>
</evidence>
<evidence type="ECO:0000256" key="4">
    <source>
        <dbReference type="ARBA" id="ARBA00022452"/>
    </source>
</evidence>
<dbReference type="Proteomes" id="UP000305887">
    <property type="component" value="Unassembled WGS sequence"/>
</dbReference>
<evidence type="ECO:0000256" key="7">
    <source>
        <dbReference type="ARBA" id="ARBA00022729"/>
    </source>
</evidence>
<comment type="similarity">
    <text evidence="2 14 15">Belongs to the TonB-dependent receptor family.</text>
</comment>
<evidence type="ECO:0000256" key="1">
    <source>
        <dbReference type="ARBA" id="ARBA00004571"/>
    </source>
</evidence>
<evidence type="ECO:0000256" key="11">
    <source>
        <dbReference type="ARBA" id="ARBA00023136"/>
    </source>
</evidence>
<dbReference type="Pfam" id="PF00593">
    <property type="entry name" value="TonB_dep_Rec_b-barrel"/>
    <property type="match status" value="1"/>
</dbReference>
<evidence type="ECO:0000256" key="10">
    <source>
        <dbReference type="ARBA" id="ARBA00023077"/>
    </source>
</evidence>
<evidence type="ECO:0000259" key="16">
    <source>
        <dbReference type="Pfam" id="PF00593"/>
    </source>
</evidence>
<keyword evidence="7" id="KW-0732">Signal</keyword>
<keyword evidence="4 14" id="KW-1134">Transmembrane beta strand</keyword>
<comment type="subcellular location">
    <subcellularLocation>
        <location evidence="1 14">Cell outer membrane</location>
        <topology evidence="1 14">Multi-pass membrane protein</topology>
    </subcellularLocation>
</comment>
<dbReference type="PANTHER" id="PTHR32552:SF68">
    <property type="entry name" value="FERRICHROME OUTER MEMBRANE TRANSPORTER_PHAGE RECEPTOR"/>
    <property type="match status" value="1"/>
</dbReference>
<dbReference type="EMBL" id="VDFU01000001">
    <property type="protein sequence ID" value="TNC53018.1"/>
    <property type="molecule type" value="Genomic_DNA"/>
</dbReference>
<keyword evidence="5" id="KW-0410">Iron transport</keyword>
<evidence type="ECO:0000256" key="5">
    <source>
        <dbReference type="ARBA" id="ARBA00022496"/>
    </source>
</evidence>
<keyword evidence="8" id="KW-0408">Iron</keyword>
<dbReference type="PROSITE" id="PS52016">
    <property type="entry name" value="TONB_DEPENDENT_REC_3"/>
    <property type="match status" value="1"/>
</dbReference>
<feature type="domain" description="TonB-dependent receptor-like beta-barrel" evidence="16">
    <location>
        <begin position="262"/>
        <end position="683"/>
    </location>
</feature>
<sequence>MMPVFHRTSLVPAFPTPRPAMSAAMLRTLLCTACAILPIPLLAQEAENPLDLGTVRFELEGAIGPDGTVVATRTATASRTDTPVIDVPAAVSVVTEAELERRDVEDTTDALSYTSSVSTDEYGSDDRYDYVRIRGFYQAGLGTYRDGLPSGTTNFTGGKLEPFGLQRIEVLKGSTSTLFGLNTPGGLVNAITKRPQDQPFGESTVAVGPEHLEFGLDVGRPLDAAGEWTYRLTALSQDGDNGAEYTEDDRVYVAPALTWKPSNATEITLLADYSKRDGNPGHAIPVGSDIDFDTFLGEPGFNAMDREEVNLGWDASHRFSESLTFRQTARYTTLDLTYESIYGAGPTAATPRSAYAVYGELERFAINNQLQYDATLGRVRSRTLVGLDYVNEDVSETFNIGTATGIDPENPVFCGRSCVTITYAADQVMNKENTGVFLQEELTVADRWILTLGSRYDMVTTETGPPGATTDFEDEAFTSRAGLTYKATPDLSLYGNYSESFQPTGSYDRGLLATGVEPQEGTQYEVGAKYRPLGGNALLTASLFDLAQTNLVTQVAPAVYEQVGETRVRGAEVEGKWAMGQGLSLTAAYAYWDAEIVENGTAGNEGNRPMLVPEHTASLWADYTVPGEGARGDLTVGGGLRYTGPSFSDNANTIEIEGIAVVDAAVSYQVTQDVALALNVSNLFDQREIASVDTFTNNAYYNDGREVRARLTYSW</sequence>
<dbReference type="NCBIfam" id="TIGR01783">
    <property type="entry name" value="TonB-siderophor"/>
    <property type="match status" value="1"/>
</dbReference>
<dbReference type="SUPFAM" id="SSF56935">
    <property type="entry name" value="Porins"/>
    <property type="match status" value="1"/>
</dbReference>
<dbReference type="InterPro" id="IPR036942">
    <property type="entry name" value="Beta-barrel_TonB_sf"/>
</dbReference>
<accession>A0A5C4N5T7</accession>
<dbReference type="InterPro" id="IPR000531">
    <property type="entry name" value="Beta-barrel_TonB"/>
</dbReference>
<evidence type="ECO:0000256" key="2">
    <source>
        <dbReference type="ARBA" id="ARBA00009810"/>
    </source>
</evidence>
<keyword evidence="6 14" id="KW-0812">Transmembrane</keyword>
<evidence type="ECO:0000256" key="6">
    <source>
        <dbReference type="ARBA" id="ARBA00022692"/>
    </source>
</evidence>
<dbReference type="GO" id="GO:0009279">
    <property type="term" value="C:cell outer membrane"/>
    <property type="evidence" value="ECO:0007669"/>
    <property type="project" value="UniProtKB-SubCell"/>
</dbReference>
<name>A0A5C4N5T7_9RHOB</name>
<dbReference type="Gene3D" id="2.170.130.10">
    <property type="entry name" value="TonB-dependent receptor, plug domain"/>
    <property type="match status" value="1"/>
</dbReference>
<keyword evidence="19" id="KW-1185">Reference proteome</keyword>
<dbReference type="InterPro" id="IPR010105">
    <property type="entry name" value="TonB_sidphr_rcpt"/>
</dbReference>
<evidence type="ECO:0000256" key="12">
    <source>
        <dbReference type="ARBA" id="ARBA00023170"/>
    </source>
</evidence>
<dbReference type="InterPro" id="IPR037066">
    <property type="entry name" value="Plug_dom_sf"/>
</dbReference>
<keyword evidence="10 15" id="KW-0798">TonB box</keyword>
<dbReference type="GO" id="GO:0015344">
    <property type="term" value="F:siderophore uptake transmembrane transporter activity"/>
    <property type="evidence" value="ECO:0007669"/>
    <property type="project" value="TreeGrafter"/>
</dbReference>
<dbReference type="Pfam" id="PF07715">
    <property type="entry name" value="Plug"/>
    <property type="match status" value="1"/>
</dbReference>
<dbReference type="OrthoDB" id="9760333at2"/>
<dbReference type="InterPro" id="IPR012910">
    <property type="entry name" value="Plug_dom"/>
</dbReference>